<gene>
    <name evidence="7" type="ORF">HHUSO_G19002</name>
</gene>
<dbReference type="InterPro" id="IPR002398">
    <property type="entry name" value="Pept_C14"/>
</dbReference>
<proteinExistence type="inferred from homology"/>
<dbReference type="SUPFAM" id="SSF52129">
    <property type="entry name" value="Caspase-like"/>
    <property type="match status" value="1"/>
</dbReference>
<dbReference type="InterPro" id="IPR001315">
    <property type="entry name" value="CARD"/>
</dbReference>
<dbReference type="InterPro" id="IPR011600">
    <property type="entry name" value="Pept_C14_caspase"/>
</dbReference>
<dbReference type="InterPro" id="IPR002138">
    <property type="entry name" value="Pept_C14_p10"/>
</dbReference>
<dbReference type="PRINTS" id="PR00376">
    <property type="entry name" value="IL1BCENZYME"/>
</dbReference>
<evidence type="ECO:0000256" key="2">
    <source>
        <dbReference type="RuleBase" id="RU003971"/>
    </source>
</evidence>
<feature type="domain" description="CARD" evidence="6">
    <location>
        <begin position="55"/>
        <end position="144"/>
    </location>
</feature>
<dbReference type="SMART" id="SM00114">
    <property type="entry name" value="CARD"/>
    <property type="match status" value="1"/>
</dbReference>
<evidence type="ECO:0000256" key="1">
    <source>
        <dbReference type="ARBA" id="ARBA00010134"/>
    </source>
</evidence>
<feature type="domain" description="Caspase family p10" evidence="4">
    <location>
        <begin position="370"/>
        <end position="463"/>
    </location>
</feature>
<feature type="compositionally biased region" description="Basic and acidic residues" evidence="3">
    <location>
        <begin position="342"/>
        <end position="351"/>
    </location>
</feature>
<evidence type="ECO:0000259" key="5">
    <source>
        <dbReference type="PROSITE" id="PS50208"/>
    </source>
</evidence>
<dbReference type="EMBL" id="JAHFZB010000017">
    <property type="protein sequence ID" value="KAK6479863.1"/>
    <property type="molecule type" value="Genomic_DNA"/>
</dbReference>
<evidence type="ECO:0000259" key="4">
    <source>
        <dbReference type="PROSITE" id="PS50207"/>
    </source>
</evidence>
<dbReference type="InterPro" id="IPR015917">
    <property type="entry name" value="Pept_C14A"/>
</dbReference>
<dbReference type="InterPro" id="IPR029030">
    <property type="entry name" value="Caspase-like_dom_sf"/>
</dbReference>
<dbReference type="Pfam" id="PF00619">
    <property type="entry name" value="CARD"/>
    <property type="match status" value="1"/>
</dbReference>
<feature type="region of interest" description="Disordered" evidence="3">
    <location>
        <begin position="342"/>
        <end position="366"/>
    </location>
</feature>
<dbReference type="InterPro" id="IPR033139">
    <property type="entry name" value="Caspase_cys_AS"/>
</dbReference>
<organism evidence="7 8">
    <name type="scientific">Huso huso</name>
    <name type="common">Beluga</name>
    <name type="synonym">Acipenser huso</name>
    <dbReference type="NCBI Taxonomy" id="61971"/>
    <lineage>
        <taxon>Eukaryota</taxon>
        <taxon>Metazoa</taxon>
        <taxon>Chordata</taxon>
        <taxon>Craniata</taxon>
        <taxon>Vertebrata</taxon>
        <taxon>Euteleostomi</taxon>
        <taxon>Actinopterygii</taxon>
        <taxon>Chondrostei</taxon>
        <taxon>Acipenseriformes</taxon>
        <taxon>Acipenseridae</taxon>
        <taxon>Huso</taxon>
    </lineage>
</organism>
<name>A0ABR0Z588_HUSHU</name>
<dbReference type="PROSITE" id="PS50207">
    <property type="entry name" value="CASPASE_P10"/>
    <property type="match status" value="1"/>
</dbReference>
<dbReference type="CDD" id="cd00032">
    <property type="entry name" value="CASc"/>
    <property type="match status" value="1"/>
</dbReference>
<dbReference type="Gene3D" id="3.40.50.1460">
    <property type="match status" value="1"/>
</dbReference>
<dbReference type="Gene3D" id="3.30.70.1470">
    <property type="entry name" value="Caspase-like"/>
    <property type="match status" value="1"/>
</dbReference>
<feature type="domain" description="Caspase family p20" evidence="5">
    <location>
        <begin position="213"/>
        <end position="340"/>
    </location>
</feature>
<evidence type="ECO:0000313" key="8">
    <source>
        <dbReference type="Proteomes" id="UP001369086"/>
    </source>
</evidence>
<dbReference type="PROSITE" id="PS01122">
    <property type="entry name" value="CASPASE_CYS"/>
    <property type="match status" value="1"/>
</dbReference>
<dbReference type="PROSITE" id="PS50209">
    <property type="entry name" value="CARD"/>
    <property type="match status" value="1"/>
</dbReference>
<dbReference type="Pfam" id="PF00656">
    <property type="entry name" value="Peptidase_C14"/>
    <property type="match status" value="1"/>
</dbReference>
<protein>
    <submittedName>
        <fullName evidence="7">Caspase-2</fullName>
    </submittedName>
</protein>
<dbReference type="PANTHER" id="PTHR47901:SF7">
    <property type="entry name" value="CASPASE 2"/>
    <property type="match status" value="1"/>
</dbReference>
<dbReference type="Proteomes" id="UP001369086">
    <property type="component" value="Unassembled WGS sequence"/>
</dbReference>
<evidence type="ECO:0000259" key="6">
    <source>
        <dbReference type="PROSITE" id="PS50209"/>
    </source>
</evidence>
<evidence type="ECO:0000313" key="7">
    <source>
        <dbReference type="EMBL" id="KAK6479863.1"/>
    </source>
</evidence>
<dbReference type="SUPFAM" id="SSF47986">
    <property type="entry name" value="DEATH domain"/>
    <property type="match status" value="1"/>
</dbReference>
<comment type="similarity">
    <text evidence="1 2">Belongs to the peptidase C14A family.</text>
</comment>
<accession>A0ABR0Z588</accession>
<dbReference type="InterPro" id="IPR011029">
    <property type="entry name" value="DEATH-like_dom_sf"/>
</dbReference>
<dbReference type="PROSITE" id="PS50208">
    <property type="entry name" value="CASPASE_P20"/>
    <property type="match status" value="1"/>
</dbReference>
<evidence type="ECO:0000256" key="3">
    <source>
        <dbReference type="SAM" id="MobiDB-lite"/>
    </source>
</evidence>
<dbReference type="PIRSF" id="PIRSF038001">
    <property type="entry name" value="Caspase_ICE"/>
    <property type="match status" value="1"/>
</dbReference>
<reference evidence="7 8" key="1">
    <citation type="submission" date="2021-05" db="EMBL/GenBank/DDBJ databases">
        <authorList>
            <person name="Zahm M."/>
            <person name="Klopp C."/>
            <person name="Cabau C."/>
            <person name="Kuhl H."/>
            <person name="Suciu R."/>
            <person name="Ciorpac M."/>
            <person name="Holostenco D."/>
            <person name="Gessner J."/>
            <person name="Wuertz S."/>
            <person name="Hohne C."/>
            <person name="Stock M."/>
            <person name="Gislard M."/>
            <person name="Lluch J."/>
            <person name="Milhes M."/>
            <person name="Lampietro C."/>
            <person name="Lopez Roques C."/>
            <person name="Donnadieu C."/>
            <person name="Du K."/>
            <person name="Schartl M."/>
            <person name="Guiguen Y."/>
        </authorList>
    </citation>
    <scope>NUCLEOTIDE SEQUENCE [LARGE SCALE GENOMIC DNA]</scope>
    <source>
        <strain evidence="7">Hh-F2</strain>
        <tissue evidence="7">Blood</tissue>
    </source>
</reference>
<comment type="caution">
    <text evidence="7">The sequence shown here is derived from an EMBL/GenBank/DDBJ whole genome shotgun (WGS) entry which is preliminary data.</text>
</comment>
<dbReference type="SMART" id="SM00115">
    <property type="entry name" value="CASc"/>
    <property type="match status" value="1"/>
</dbReference>
<dbReference type="Gene3D" id="1.10.533.10">
    <property type="entry name" value="Death Domain, Fas"/>
    <property type="match status" value="1"/>
</dbReference>
<keyword evidence="8" id="KW-1185">Reference proteome</keyword>
<dbReference type="InterPro" id="IPR001309">
    <property type="entry name" value="Pept_C14_p20"/>
</dbReference>
<dbReference type="PANTHER" id="PTHR47901">
    <property type="entry name" value="CASPASE RECRUITMENT DOMAIN-CONTAINING PROTEIN 18"/>
    <property type="match status" value="1"/>
</dbReference>
<sequence>MKPPISARDFLWIAGSERRINTSGQQKIHKDRRRLGLKAKLSKKKDTRMLGGCGMLKSHQEALKRHRFSLVKQLIPAELLQYLLAADILTENMVETIMSKAGSFSQNVEFLSLLPKRGPRAFEEFCAALRETKQEHLEKLLLQNIARESSVDTILSLPIQETEGVKPKRARRHESMESCLDGGDGPLSLTIPSCTSEFYMKHHQQSYRMLSSPRGLALVVSNVHFNPVICDLDFRSGGEVDEVTLTNLFSVLDFRVKVLTNKTAEEMRAELRQFSRLEHHRLADACVVAVLSHGVEGAVYGVDGKLVQLDEVFQLFDNSSCPNLQNKPKMFFIQACRGDETDSGVDQRDGPDWSESPGCEQRDARKEEGLKVRLPIQSDMICGYASLKGTAALRNTKRGSWFIQALSEVFYHSAKDKHVADMLVKVNSLIKQREGFAPGTEFHRCKEMSEYRSSLDKDLYLFPGYWPSC</sequence>